<feature type="transmembrane region" description="Helical" evidence="1">
    <location>
        <begin position="35"/>
        <end position="55"/>
    </location>
</feature>
<evidence type="ECO:0000313" key="4">
    <source>
        <dbReference type="Proteomes" id="UP000273083"/>
    </source>
</evidence>
<feature type="transmembrane region" description="Helical" evidence="1">
    <location>
        <begin position="308"/>
        <end position="327"/>
    </location>
</feature>
<feature type="transmembrane region" description="Helical" evidence="1">
    <location>
        <begin position="194"/>
        <end position="211"/>
    </location>
</feature>
<evidence type="ECO:0000259" key="2">
    <source>
        <dbReference type="Pfam" id="PF02517"/>
    </source>
</evidence>
<feature type="transmembrane region" description="Helical" evidence="1">
    <location>
        <begin position="249"/>
        <end position="268"/>
    </location>
</feature>
<feature type="transmembrane region" description="Helical" evidence="1">
    <location>
        <begin position="75"/>
        <end position="97"/>
    </location>
</feature>
<dbReference type="GO" id="GO:0004175">
    <property type="term" value="F:endopeptidase activity"/>
    <property type="evidence" value="ECO:0007669"/>
    <property type="project" value="UniProtKB-ARBA"/>
</dbReference>
<feature type="transmembrane region" description="Helical" evidence="1">
    <location>
        <begin position="117"/>
        <end position="135"/>
    </location>
</feature>
<feature type="domain" description="CAAX prenyl protease 2/Lysostaphin resistance protein A-like" evidence="2">
    <location>
        <begin position="118"/>
        <end position="202"/>
    </location>
</feature>
<organism evidence="3 4">
    <name type="scientific">Mobilisporobacter senegalensis</name>
    <dbReference type="NCBI Taxonomy" id="1329262"/>
    <lineage>
        <taxon>Bacteria</taxon>
        <taxon>Bacillati</taxon>
        <taxon>Bacillota</taxon>
        <taxon>Clostridia</taxon>
        <taxon>Lachnospirales</taxon>
        <taxon>Lachnospiraceae</taxon>
        <taxon>Mobilisporobacter</taxon>
    </lineage>
</organism>
<dbReference type="PANTHER" id="PTHR36435:SF1">
    <property type="entry name" value="CAAX AMINO TERMINAL PROTEASE FAMILY PROTEIN"/>
    <property type="match status" value="1"/>
</dbReference>
<keyword evidence="1" id="KW-1133">Transmembrane helix</keyword>
<dbReference type="AlphaFoldDB" id="A0A3N1X567"/>
<dbReference type="Proteomes" id="UP000273083">
    <property type="component" value="Unassembled WGS sequence"/>
</dbReference>
<protein>
    <recommendedName>
        <fullName evidence="2">CAAX prenyl protease 2/Lysostaphin resistance protein A-like domain-containing protein</fullName>
    </recommendedName>
</protein>
<gene>
    <name evidence="3" type="ORF">EDD66_11926</name>
</gene>
<feature type="transmembrane region" description="Helical" evidence="1">
    <location>
        <begin position="7"/>
        <end position="29"/>
    </location>
</feature>
<dbReference type="Pfam" id="PF02517">
    <property type="entry name" value="Rce1-like"/>
    <property type="match status" value="1"/>
</dbReference>
<keyword evidence="4" id="KW-1185">Reference proteome</keyword>
<dbReference type="EMBL" id="RJVG01000019">
    <property type="protein sequence ID" value="ROR21916.1"/>
    <property type="molecule type" value="Genomic_DNA"/>
</dbReference>
<dbReference type="InterPro" id="IPR052710">
    <property type="entry name" value="CAAX_protease"/>
</dbReference>
<dbReference type="InterPro" id="IPR003675">
    <property type="entry name" value="Rce1/LyrA-like_dom"/>
</dbReference>
<accession>A0A3N1X567</accession>
<feature type="transmembrane region" description="Helical" evidence="1">
    <location>
        <begin position="147"/>
        <end position="164"/>
    </location>
</feature>
<proteinExistence type="predicted"/>
<keyword evidence="1" id="KW-0472">Membrane</keyword>
<feature type="transmembrane region" description="Helical" evidence="1">
    <location>
        <begin position="170"/>
        <end position="187"/>
    </location>
</feature>
<dbReference type="PANTHER" id="PTHR36435">
    <property type="entry name" value="SLR1288 PROTEIN"/>
    <property type="match status" value="1"/>
</dbReference>
<dbReference type="GO" id="GO:0080120">
    <property type="term" value="P:CAAX-box protein maturation"/>
    <property type="evidence" value="ECO:0007669"/>
    <property type="project" value="UniProtKB-ARBA"/>
</dbReference>
<comment type="caution">
    <text evidence="3">The sequence shown here is derived from an EMBL/GenBank/DDBJ whole genome shotgun (WGS) entry which is preliminary data.</text>
</comment>
<keyword evidence="1" id="KW-0812">Transmembrane</keyword>
<name>A0A3N1X567_9FIRM</name>
<sequence length="330" mass="37934">MNKIKKINIIYCITVLISIFGSFFTSYIYLITKNMVYTLLTSQVLLIIPALVYIISNKFDLHKTIRFHKLKISNILLIIIFSYLSIPLMTLINLISMLFVKNNIQNTVEVIINENPLYISLFSIALIPCIFEETVYRGIFYNEYRKVNVINGMLLSALLFALLHMNFNQFFYAFVMGIIFVILIEATDSIFSSMIMHFVINGTSVFNVYMIPKLQDMLKEIDPEYARDLADSLNTHYTRTELLVSISSLWPIVLITTIFAAVILLAIAKNSNRIEHIKAIFRGERLTEIESDEETYSYDASESKNSRLITLSLIIGIAICLVFMFLGEIL</sequence>
<dbReference type="RefSeq" id="WP_123610974.1">
    <property type="nucleotide sequence ID" value="NZ_RJVG01000019.1"/>
</dbReference>
<dbReference type="OrthoDB" id="2035856at2"/>
<evidence type="ECO:0000256" key="1">
    <source>
        <dbReference type="SAM" id="Phobius"/>
    </source>
</evidence>
<reference evidence="3 4" key="1">
    <citation type="submission" date="2018-11" db="EMBL/GenBank/DDBJ databases">
        <title>Genomic Encyclopedia of Type Strains, Phase IV (KMG-IV): sequencing the most valuable type-strain genomes for metagenomic binning, comparative biology and taxonomic classification.</title>
        <authorList>
            <person name="Goeker M."/>
        </authorList>
    </citation>
    <scope>NUCLEOTIDE SEQUENCE [LARGE SCALE GENOMIC DNA]</scope>
    <source>
        <strain evidence="3 4">DSM 26537</strain>
    </source>
</reference>
<evidence type="ECO:0000313" key="3">
    <source>
        <dbReference type="EMBL" id="ROR21916.1"/>
    </source>
</evidence>